<evidence type="ECO:0000256" key="8">
    <source>
        <dbReference type="ARBA" id="ARBA00054167"/>
    </source>
</evidence>
<feature type="compositionally biased region" description="Basic and acidic residues" evidence="11">
    <location>
        <begin position="407"/>
        <end position="431"/>
    </location>
</feature>
<evidence type="ECO:0000313" key="12">
    <source>
        <dbReference type="Ensembl" id="ENSNGAP00000011411.1"/>
    </source>
</evidence>
<dbReference type="AlphaFoldDB" id="A0A8C6R2I7"/>
<comment type="similarity">
    <text evidence="9">Belongs to the universal ribosomal protein uL1 family. Highly divergent.</text>
</comment>
<evidence type="ECO:0000256" key="7">
    <source>
        <dbReference type="ARBA" id="ARBA00023242"/>
    </source>
</evidence>
<keyword evidence="13" id="KW-1185">Reference proteome</keyword>
<organism evidence="12 13">
    <name type="scientific">Nannospalax galili</name>
    <name type="common">Northern Israeli blind subterranean mole rat</name>
    <name type="synonym">Spalax galili</name>
    <dbReference type="NCBI Taxonomy" id="1026970"/>
    <lineage>
        <taxon>Eukaryota</taxon>
        <taxon>Metazoa</taxon>
        <taxon>Chordata</taxon>
        <taxon>Craniata</taxon>
        <taxon>Vertebrata</taxon>
        <taxon>Euteleostomi</taxon>
        <taxon>Mammalia</taxon>
        <taxon>Eutheria</taxon>
        <taxon>Euarchontoglires</taxon>
        <taxon>Glires</taxon>
        <taxon>Rodentia</taxon>
        <taxon>Myomorpha</taxon>
        <taxon>Muroidea</taxon>
        <taxon>Spalacidae</taxon>
        <taxon>Spalacinae</taxon>
        <taxon>Nannospalax</taxon>
    </lineage>
</organism>
<feature type="compositionally biased region" description="Polar residues" evidence="11">
    <location>
        <begin position="389"/>
        <end position="399"/>
    </location>
</feature>
<proteinExistence type="inferred from homology"/>
<evidence type="ECO:0000256" key="4">
    <source>
        <dbReference type="ARBA" id="ARBA00022843"/>
    </source>
</evidence>
<comment type="subcellular location">
    <subcellularLocation>
        <location evidence="1">Nucleus</location>
        <location evidence="1">Nucleolus</location>
    </subcellularLocation>
</comment>
<evidence type="ECO:0000256" key="2">
    <source>
        <dbReference type="ARBA" id="ARBA00022499"/>
    </source>
</evidence>
<dbReference type="Pfam" id="PF00687">
    <property type="entry name" value="Ribosomal_L1"/>
    <property type="match status" value="1"/>
</dbReference>
<keyword evidence="2" id="KW-1017">Isopeptide bond</keyword>
<evidence type="ECO:0000256" key="6">
    <source>
        <dbReference type="ARBA" id="ARBA00023054"/>
    </source>
</evidence>
<comment type="function">
    <text evidence="8">Regulates cellular senescence through inhibition of PTEN translation. Acts as a pro-apoptotic regulator in response to DNA damage.</text>
</comment>
<reference evidence="12" key="2">
    <citation type="submission" date="2025-09" db="UniProtKB">
        <authorList>
            <consortium name="Ensembl"/>
        </authorList>
    </citation>
    <scope>IDENTIFICATION</scope>
</reference>
<sequence length="450" mass="50751">MPRGASALQQLDQEQIKKAVEVLFTQSKSRKNNNGLLMNENDNLFLMVILWKILEKELRVQLSLPHNILSDLSEICLFTKDECESPEQTERFFKKHLKKHGVKTVSRIIPFQTLKKEYKAYEAKLNLLSSFEFFITDERIRRLLPTHIGKHFYQRKKVPVPVNLLAKNLSKKINDCISGTVLNISKSGSCSTIRIGHTGLETQHIIENILAVSKKLSEILPEKWQSVKLLFLKTEKSVSLPIFSSFVTCQDEKNISLCSLKKKEAKRKIKERKYHEKQKLKNRSRMLGQNAKTDASVPLQGGLAPKTGAAPVKGPGSQKKKTGKAKAQPKVIEQCEEEIPQLIPIGESPAKENVKMQKDVTERKTPKKSPGPNTPHSKNRKALSAVETPESSGRGTPGNSPGKKRKMEQEKEKTSSLLKKDPRQTPKKPEAKFFATPRKSAKKATSIPQN</sequence>
<keyword evidence="5" id="KW-0007">Acetylation</keyword>
<evidence type="ECO:0000256" key="9">
    <source>
        <dbReference type="ARBA" id="ARBA00061550"/>
    </source>
</evidence>
<evidence type="ECO:0000256" key="3">
    <source>
        <dbReference type="ARBA" id="ARBA00022553"/>
    </source>
</evidence>
<dbReference type="Proteomes" id="UP000694381">
    <property type="component" value="Unassembled WGS sequence"/>
</dbReference>
<keyword evidence="7" id="KW-0539">Nucleus</keyword>
<evidence type="ECO:0000256" key="1">
    <source>
        <dbReference type="ARBA" id="ARBA00004604"/>
    </source>
</evidence>
<feature type="compositionally biased region" description="Basic and acidic residues" evidence="11">
    <location>
        <begin position="349"/>
        <end position="364"/>
    </location>
</feature>
<dbReference type="SUPFAM" id="SSF56808">
    <property type="entry name" value="Ribosomal protein L1"/>
    <property type="match status" value="1"/>
</dbReference>
<feature type="region of interest" description="Disordered" evidence="11">
    <location>
        <begin position="269"/>
        <end position="450"/>
    </location>
</feature>
<protein>
    <recommendedName>
        <fullName evidence="10">Ribosomal L1 domain-containing protein 1</fullName>
    </recommendedName>
</protein>
<accession>A0A8C6R2I7</accession>
<dbReference type="Gene3D" id="3.40.50.790">
    <property type="match status" value="1"/>
</dbReference>
<dbReference type="GeneTree" id="ENSGT00440000038603"/>
<reference evidence="12" key="1">
    <citation type="submission" date="2025-08" db="UniProtKB">
        <authorList>
            <consortium name="Ensembl"/>
        </authorList>
    </citation>
    <scope>IDENTIFICATION</scope>
</reference>
<evidence type="ECO:0000313" key="13">
    <source>
        <dbReference type="Proteomes" id="UP000694381"/>
    </source>
</evidence>
<dbReference type="GO" id="GO:0005730">
    <property type="term" value="C:nucleolus"/>
    <property type="evidence" value="ECO:0007669"/>
    <property type="project" value="UniProtKB-SubCell"/>
</dbReference>
<dbReference type="InterPro" id="IPR028364">
    <property type="entry name" value="Ribosomal_uL1/biogenesis"/>
</dbReference>
<dbReference type="OMA" id="PQRAYKN"/>
<name>A0A8C6R2I7_NANGA</name>
<keyword evidence="3" id="KW-0597">Phosphoprotein</keyword>
<dbReference type="Ensembl" id="ENSNGAT00000016958.1">
    <property type="protein sequence ID" value="ENSNGAP00000011411.1"/>
    <property type="gene ID" value="ENSNGAG00000013578.1"/>
</dbReference>
<keyword evidence="6" id="KW-0175">Coiled coil</keyword>
<dbReference type="FunFam" id="3.40.50.790:FF:000004">
    <property type="entry name" value="Ribosomal L1 domain-containing 1-like 1"/>
    <property type="match status" value="1"/>
</dbReference>
<evidence type="ECO:0000256" key="11">
    <source>
        <dbReference type="SAM" id="MobiDB-lite"/>
    </source>
</evidence>
<keyword evidence="4" id="KW-0832">Ubl conjugation</keyword>
<evidence type="ECO:0000256" key="5">
    <source>
        <dbReference type="ARBA" id="ARBA00022990"/>
    </source>
</evidence>
<dbReference type="CDD" id="cd00403">
    <property type="entry name" value="Ribosomal_L1"/>
    <property type="match status" value="1"/>
</dbReference>
<evidence type="ECO:0000256" key="10">
    <source>
        <dbReference type="ARBA" id="ARBA00070787"/>
    </source>
</evidence>
<dbReference type="InterPro" id="IPR016095">
    <property type="entry name" value="Ribosomal_uL1_3-a/b-sand"/>
</dbReference>
<dbReference type="InterPro" id="IPR023674">
    <property type="entry name" value="Ribosomal_uL1-like"/>
</dbReference>